<dbReference type="InterPro" id="IPR036400">
    <property type="entry name" value="Cyt_B5-like_heme/steroid_sf"/>
</dbReference>
<protein>
    <submittedName>
        <fullName evidence="10">Cytochrome b5 isoform B</fullName>
    </submittedName>
</protein>
<evidence type="ECO:0000256" key="3">
    <source>
        <dbReference type="ARBA" id="ARBA00022692"/>
    </source>
</evidence>
<evidence type="ECO:0000256" key="4">
    <source>
        <dbReference type="ARBA" id="ARBA00022723"/>
    </source>
</evidence>
<reference evidence="11" key="1">
    <citation type="journal article" date="2016" name="Nature">
        <title>The genome of the seagrass Zostera marina reveals angiosperm adaptation to the sea.</title>
        <authorList>
            <person name="Olsen J.L."/>
            <person name="Rouze P."/>
            <person name="Verhelst B."/>
            <person name="Lin Y.-C."/>
            <person name="Bayer T."/>
            <person name="Collen J."/>
            <person name="Dattolo E."/>
            <person name="De Paoli E."/>
            <person name="Dittami S."/>
            <person name="Maumus F."/>
            <person name="Michel G."/>
            <person name="Kersting A."/>
            <person name="Lauritano C."/>
            <person name="Lohaus R."/>
            <person name="Toepel M."/>
            <person name="Tonon T."/>
            <person name="Vanneste K."/>
            <person name="Amirebrahimi M."/>
            <person name="Brakel J."/>
            <person name="Bostroem C."/>
            <person name="Chovatia M."/>
            <person name="Grimwood J."/>
            <person name="Jenkins J.W."/>
            <person name="Jueterbock A."/>
            <person name="Mraz A."/>
            <person name="Stam W.T."/>
            <person name="Tice H."/>
            <person name="Bornberg-Bauer E."/>
            <person name="Green P.J."/>
            <person name="Pearson G.A."/>
            <person name="Procaccini G."/>
            <person name="Duarte C.M."/>
            <person name="Schmutz J."/>
            <person name="Reusch T.B.H."/>
            <person name="Van de Peer Y."/>
        </authorList>
    </citation>
    <scope>NUCLEOTIDE SEQUENCE [LARGE SCALE GENOMIC DNA]</scope>
    <source>
        <strain evidence="11">cv. Finnish</strain>
    </source>
</reference>
<comment type="subcellular location">
    <subcellularLocation>
        <location evidence="1">Membrane</location>
    </subcellularLocation>
</comment>
<evidence type="ECO:0000256" key="2">
    <source>
        <dbReference type="ARBA" id="ARBA00022617"/>
    </source>
</evidence>
<keyword evidence="8" id="KW-1133">Transmembrane helix</keyword>
<dbReference type="InterPro" id="IPR050668">
    <property type="entry name" value="Cytochrome_b5"/>
</dbReference>
<evidence type="ECO:0000313" key="11">
    <source>
        <dbReference type="Proteomes" id="UP000036987"/>
    </source>
</evidence>
<evidence type="ECO:0000256" key="6">
    <source>
        <dbReference type="ARBA" id="ARBA00023136"/>
    </source>
</evidence>
<dbReference type="Pfam" id="PF00173">
    <property type="entry name" value="Cyt-b5"/>
    <property type="match status" value="1"/>
</dbReference>
<dbReference type="PROSITE" id="PS50255">
    <property type="entry name" value="CYTOCHROME_B5_2"/>
    <property type="match status" value="1"/>
</dbReference>
<feature type="domain" description="Cytochrome b5 heme-binding" evidence="9">
    <location>
        <begin position="5"/>
        <end position="81"/>
    </location>
</feature>
<sequence>MVAGGKIFTFDEVSKHNQSNDCWIIMNGKVYDVSSFMDEHPGGDEALLAVTGTDATSDFDDIGHSESAIELAQKYVIGEIDASLIPKKVNYVPSQTTYNPDKTGNFIFKIIQFMLPIIILAIALGILKYRTSV</sequence>
<keyword evidence="11" id="KW-1185">Reference proteome</keyword>
<accession>A0A0K9NP34</accession>
<keyword evidence="6 8" id="KW-0472">Membrane</keyword>
<dbReference type="PRINTS" id="PR00363">
    <property type="entry name" value="CYTOCHROMEB5"/>
</dbReference>
<dbReference type="PANTHER" id="PTHR19359">
    <property type="entry name" value="CYTOCHROME B5"/>
    <property type="match status" value="1"/>
</dbReference>
<keyword evidence="4 8" id="KW-0479">Metal-binding</keyword>
<dbReference type="AlphaFoldDB" id="A0A0K9NP34"/>
<dbReference type="Gene3D" id="3.10.120.10">
    <property type="entry name" value="Cytochrome b5-like heme/steroid binding domain"/>
    <property type="match status" value="1"/>
</dbReference>
<dbReference type="GO" id="GO:0046872">
    <property type="term" value="F:metal ion binding"/>
    <property type="evidence" value="ECO:0007669"/>
    <property type="project" value="UniProtKB-UniRule"/>
</dbReference>
<organism evidence="10 11">
    <name type="scientific">Zostera marina</name>
    <name type="common">Eelgrass</name>
    <dbReference type="NCBI Taxonomy" id="29655"/>
    <lineage>
        <taxon>Eukaryota</taxon>
        <taxon>Viridiplantae</taxon>
        <taxon>Streptophyta</taxon>
        <taxon>Embryophyta</taxon>
        <taxon>Tracheophyta</taxon>
        <taxon>Spermatophyta</taxon>
        <taxon>Magnoliopsida</taxon>
        <taxon>Liliopsida</taxon>
        <taxon>Zosteraceae</taxon>
        <taxon>Zostera</taxon>
    </lineage>
</organism>
<proteinExistence type="inferred from homology"/>
<dbReference type="PANTHER" id="PTHR19359:SF144">
    <property type="entry name" value="CYTOCHROME B5"/>
    <property type="match status" value="1"/>
</dbReference>
<dbReference type="OMA" id="WEKESTP"/>
<evidence type="ECO:0000256" key="5">
    <source>
        <dbReference type="ARBA" id="ARBA00023004"/>
    </source>
</evidence>
<evidence type="ECO:0000256" key="7">
    <source>
        <dbReference type="ARBA" id="ARBA00038168"/>
    </source>
</evidence>
<dbReference type="PROSITE" id="PS00191">
    <property type="entry name" value="CYTOCHROME_B5_1"/>
    <property type="match status" value="1"/>
</dbReference>
<feature type="transmembrane region" description="Helical" evidence="8">
    <location>
        <begin position="106"/>
        <end position="127"/>
    </location>
</feature>
<evidence type="ECO:0000256" key="8">
    <source>
        <dbReference type="RuleBase" id="RU362121"/>
    </source>
</evidence>
<comment type="caution">
    <text evidence="10">The sequence shown here is derived from an EMBL/GenBank/DDBJ whole genome shotgun (WGS) entry which is preliminary data.</text>
</comment>
<dbReference type="InterPro" id="IPR001199">
    <property type="entry name" value="Cyt_B5-like_heme/steroid-bd"/>
</dbReference>
<keyword evidence="3 8" id="KW-0812">Transmembrane</keyword>
<dbReference type="EMBL" id="LFYR01001945">
    <property type="protein sequence ID" value="KMZ58373.1"/>
    <property type="molecule type" value="Genomic_DNA"/>
</dbReference>
<dbReference type="InterPro" id="IPR018506">
    <property type="entry name" value="Cyt_B5_heme-BS"/>
</dbReference>
<evidence type="ECO:0000256" key="1">
    <source>
        <dbReference type="ARBA" id="ARBA00004370"/>
    </source>
</evidence>
<name>A0A0K9NP34_ZOSMR</name>
<keyword evidence="5 8" id="KW-0408">Iron</keyword>
<dbReference type="Proteomes" id="UP000036987">
    <property type="component" value="Unassembled WGS sequence"/>
</dbReference>
<dbReference type="OrthoDB" id="260519at2759"/>
<dbReference type="STRING" id="29655.A0A0K9NP34"/>
<evidence type="ECO:0000259" key="9">
    <source>
        <dbReference type="PROSITE" id="PS50255"/>
    </source>
</evidence>
<comment type="similarity">
    <text evidence="7 8">Belongs to the cytochrome b5 family.</text>
</comment>
<keyword evidence="2 8" id="KW-0349">Heme</keyword>
<dbReference type="SMART" id="SM01117">
    <property type="entry name" value="Cyt-b5"/>
    <property type="match status" value="1"/>
</dbReference>
<dbReference type="GO" id="GO:0016020">
    <property type="term" value="C:membrane"/>
    <property type="evidence" value="ECO:0000318"/>
    <property type="project" value="GO_Central"/>
</dbReference>
<dbReference type="GO" id="GO:0020037">
    <property type="term" value="F:heme binding"/>
    <property type="evidence" value="ECO:0000318"/>
    <property type="project" value="GO_Central"/>
</dbReference>
<evidence type="ECO:0000313" key="10">
    <source>
        <dbReference type="EMBL" id="KMZ58373.1"/>
    </source>
</evidence>
<dbReference type="FunFam" id="3.10.120.10:FF:000002">
    <property type="entry name" value="Cytochrome b5 type B"/>
    <property type="match status" value="1"/>
</dbReference>
<dbReference type="SUPFAM" id="SSF55856">
    <property type="entry name" value="Cytochrome b5-like heme/steroid binding domain"/>
    <property type="match status" value="1"/>
</dbReference>
<gene>
    <name evidence="10" type="ORF">ZOSMA_77G00320</name>
</gene>